<evidence type="ECO:0000256" key="6">
    <source>
        <dbReference type="ARBA" id="ARBA00022679"/>
    </source>
</evidence>
<accession>A0ABZ2XIR4</accession>
<evidence type="ECO:0000256" key="12">
    <source>
        <dbReference type="ARBA" id="ARBA00023012"/>
    </source>
</evidence>
<evidence type="ECO:0000256" key="10">
    <source>
        <dbReference type="ARBA" id="ARBA00022840"/>
    </source>
</evidence>
<dbReference type="InterPro" id="IPR005467">
    <property type="entry name" value="His_kinase_dom"/>
</dbReference>
<dbReference type="CDD" id="cd06225">
    <property type="entry name" value="HAMP"/>
    <property type="match status" value="1"/>
</dbReference>
<dbReference type="Pfam" id="PF02518">
    <property type="entry name" value="HATPase_c"/>
    <property type="match status" value="1"/>
</dbReference>
<sequence length="669" mass="72702">MSDKPRRQSIRQRLLVLALLPLGVVLPLLLIILTQWGSAYLDRLLVAKVGADLGIANGYYERVSAGIGTAVEGLAGSTRLAGQVHAATSDPAALHHWLDTERRRLKLDFLHLLDADDCAPAYAGKPCFAGWPVINRARSGQAQTDNDIFTPGLLAAIEPALARRAHTPLLPTQNAAPDPRVAEDRGLVVHSAAPVYAHDGQLLGVLAGGVLLNGNLEFVDRLNEIVYPDGELMLGSVGTATLFLGDVRIATNVRLFEGGRAIGTRVSQAVRDAVLGAGETWLDRAFVVQDWYYSGYRPLIDSRGERIGMLYVGFLETPFAEARNSALSGIVALFALTMLLVAVFGVLWARQVFHPIERMHATMNAIQNGDGTARVGPVPNVDEVGDLARHFDRLLESQQAQALALQRWGEALDGKVAQRTAELQEALATLRSTQGKLITQEKMAAIGQLTAGVAHEINNPIAVIQGNLEMAREVLGEQAKPVEPEFRLILDQVHRIRLIVTKLLQFARPQEYVGYLEPVGAQQLIHDCLLLVGHLLRKGNIAIEQQIDSARLVTCNKNELQQVVINLLANAIQAMPDGGTLRLAVEDWDEADMPIGLRLSVTDSGPGIPEADREHLFEPFYTAHKPGGHGLGLWVSKSLVERYDGRITVDSPDGSGAVFTVWLRCEPLG</sequence>
<evidence type="ECO:0000256" key="2">
    <source>
        <dbReference type="ARBA" id="ARBA00004651"/>
    </source>
</evidence>
<dbReference type="PRINTS" id="PR00344">
    <property type="entry name" value="BCTRLSENSOR"/>
</dbReference>
<comment type="catalytic activity">
    <reaction evidence="1">
        <text>ATP + protein L-histidine = ADP + protein N-phospho-L-histidine.</text>
        <dbReference type="EC" id="2.7.13.3"/>
    </reaction>
</comment>
<dbReference type="PROSITE" id="PS50109">
    <property type="entry name" value="HIS_KIN"/>
    <property type="match status" value="1"/>
</dbReference>
<evidence type="ECO:0000313" key="18">
    <source>
        <dbReference type="Proteomes" id="UP001479520"/>
    </source>
</evidence>
<dbReference type="InterPro" id="IPR029151">
    <property type="entry name" value="Sensor-like_sf"/>
</dbReference>
<dbReference type="InterPro" id="IPR036097">
    <property type="entry name" value="HisK_dim/P_sf"/>
</dbReference>
<keyword evidence="9" id="KW-0418">Kinase</keyword>
<dbReference type="PROSITE" id="PS50885">
    <property type="entry name" value="HAMP"/>
    <property type="match status" value="1"/>
</dbReference>
<dbReference type="SUPFAM" id="SSF103190">
    <property type="entry name" value="Sensory domain-like"/>
    <property type="match status" value="1"/>
</dbReference>
<keyword evidence="13 14" id="KW-0472">Membrane</keyword>
<keyword evidence="8" id="KW-0547">Nucleotide-binding</keyword>
<dbReference type="Pfam" id="PF00512">
    <property type="entry name" value="HisKA"/>
    <property type="match status" value="1"/>
</dbReference>
<dbReference type="SMART" id="SM00304">
    <property type="entry name" value="HAMP"/>
    <property type="match status" value="1"/>
</dbReference>
<evidence type="ECO:0000259" key="15">
    <source>
        <dbReference type="PROSITE" id="PS50109"/>
    </source>
</evidence>
<dbReference type="SUPFAM" id="SSF47384">
    <property type="entry name" value="Homodimeric domain of signal transducing histidine kinase"/>
    <property type="match status" value="1"/>
</dbReference>
<keyword evidence="5" id="KW-0597">Phosphoprotein</keyword>
<feature type="domain" description="Histidine kinase" evidence="15">
    <location>
        <begin position="452"/>
        <end position="667"/>
    </location>
</feature>
<evidence type="ECO:0000256" key="3">
    <source>
        <dbReference type="ARBA" id="ARBA00012438"/>
    </source>
</evidence>
<dbReference type="PANTHER" id="PTHR43065">
    <property type="entry name" value="SENSOR HISTIDINE KINASE"/>
    <property type="match status" value="1"/>
</dbReference>
<dbReference type="SMART" id="SM00387">
    <property type="entry name" value="HATPase_c"/>
    <property type="match status" value="1"/>
</dbReference>
<dbReference type="Gene3D" id="3.30.565.10">
    <property type="entry name" value="Histidine kinase-like ATPase, C-terminal domain"/>
    <property type="match status" value="1"/>
</dbReference>
<keyword evidence="18" id="KW-1185">Reference proteome</keyword>
<dbReference type="InterPro" id="IPR036890">
    <property type="entry name" value="HATPase_C_sf"/>
</dbReference>
<dbReference type="InterPro" id="IPR003594">
    <property type="entry name" value="HATPase_dom"/>
</dbReference>
<dbReference type="EMBL" id="CP151406">
    <property type="protein sequence ID" value="WZJ21817.1"/>
    <property type="molecule type" value="Genomic_DNA"/>
</dbReference>
<dbReference type="InterPro" id="IPR033463">
    <property type="entry name" value="sCache_3"/>
</dbReference>
<dbReference type="InterPro" id="IPR004358">
    <property type="entry name" value="Sig_transdc_His_kin-like_C"/>
</dbReference>
<keyword evidence="4" id="KW-1003">Cell membrane</keyword>
<protein>
    <recommendedName>
        <fullName evidence="3">histidine kinase</fullName>
        <ecNumber evidence="3">2.7.13.3</ecNumber>
    </recommendedName>
</protein>
<evidence type="ECO:0000256" key="4">
    <source>
        <dbReference type="ARBA" id="ARBA00022475"/>
    </source>
</evidence>
<evidence type="ECO:0000256" key="13">
    <source>
        <dbReference type="ARBA" id="ARBA00023136"/>
    </source>
</evidence>
<dbReference type="CDD" id="cd00075">
    <property type="entry name" value="HATPase"/>
    <property type="match status" value="1"/>
</dbReference>
<dbReference type="InterPro" id="IPR003661">
    <property type="entry name" value="HisK_dim/P_dom"/>
</dbReference>
<evidence type="ECO:0000256" key="9">
    <source>
        <dbReference type="ARBA" id="ARBA00022777"/>
    </source>
</evidence>
<dbReference type="SUPFAM" id="SSF158472">
    <property type="entry name" value="HAMP domain-like"/>
    <property type="match status" value="1"/>
</dbReference>
<keyword evidence="12" id="KW-0902">Two-component regulatory system</keyword>
<dbReference type="InterPro" id="IPR003660">
    <property type="entry name" value="HAMP_dom"/>
</dbReference>
<feature type="transmembrane region" description="Helical" evidence="14">
    <location>
        <begin position="326"/>
        <end position="349"/>
    </location>
</feature>
<comment type="subcellular location">
    <subcellularLocation>
        <location evidence="2">Cell membrane</location>
        <topology evidence="2">Multi-pass membrane protein</topology>
    </subcellularLocation>
</comment>
<evidence type="ECO:0000256" key="8">
    <source>
        <dbReference type="ARBA" id="ARBA00022741"/>
    </source>
</evidence>
<dbReference type="Pfam" id="PF00672">
    <property type="entry name" value="HAMP"/>
    <property type="match status" value="1"/>
</dbReference>
<evidence type="ECO:0000259" key="16">
    <source>
        <dbReference type="PROSITE" id="PS50885"/>
    </source>
</evidence>
<keyword evidence="11 14" id="KW-1133">Transmembrane helix</keyword>
<evidence type="ECO:0000256" key="1">
    <source>
        <dbReference type="ARBA" id="ARBA00000085"/>
    </source>
</evidence>
<name>A0ABZ2XIR4_9RHOO</name>
<proteinExistence type="predicted"/>
<dbReference type="Gene3D" id="1.10.287.130">
    <property type="match status" value="1"/>
</dbReference>
<keyword evidence="10" id="KW-0067">ATP-binding</keyword>
<reference evidence="17 18" key="1">
    <citation type="submission" date="2024-04" db="EMBL/GenBank/DDBJ databases">
        <title>Dissimilatory iodate-reducing microorganisms contribute to the enrichment of iodine in groundwater.</title>
        <authorList>
            <person name="Jiang Z."/>
        </authorList>
    </citation>
    <scope>NUCLEOTIDE SEQUENCE [LARGE SCALE GENOMIC DNA]</scope>
    <source>
        <strain evidence="17 18">NCP973</strain>
    </source>
</reference>
<dbReference type="CDD" id="cd00082">
    <property type="entry name" value="HisKA"/>
    <property type="match status" value="1"/>
</dbReference>
<organism evidence="17 18">
    <name type="scientific">Azonexus hydrophilus</name>
    <dbReference type="NCBI Taxonomy" id="418702"/>
    <lineage>
        <taxon>Bacteria</taxon>
        <taxon>Pseudomonadati</taxon>
        <taxon>Pseudomonadota</taxon>
        <taxon>Betaproteobacteria</taxon>
        <taxon>Rhodocyclales</taxon>
        <taxon>Azonexaceae</taxon>
        <taxon>Azonexus</taxon>
    </lineage>
</organism>
<keyword evidence="7 14" id="KW-0812">Transmembrane</keyword>
<evidence type="ECO:0000256" key="7">
    <source>
        <dbReference type="ARBA" id="ARBA00022692"/>
    </source>
</evidence>
<dbReference type="Pfam" id="PF17202">
    <property type="entry name" value="sCache_3_3"/>
    <property type="match status" value="1"/>
</dbReference>
<dbReference type="Proteomes" id="UP001479520">
    <property type="component" value="Chromosome"/>
</dbReference>
<dbReference type="SUPFAM" id="SSF55874">
    <property type="entry name" value="ATPase domain of HSP90 chaperone/DNA topoisomerase II/histidine kinase"/>
    <property type="match status" value="1"/>
</dbReference>
<keyword evidence="6" id="KW-0808">Transferase</keyword>
<gene>
    <name evidence="17" type="ORF">AADV58_01340</name>
</gene>
<dbReference type="Gene3D" id="6.10.340.10">
    <property type="match status" value="1"/>
</dbReference>
<dbReference type="SMART" id="SM00388">
    <property type="entry name" value="HisKA"/>
    <property type="match status" value="1"/>
</dbReference>
<dbReference type="EC" id="2.7.13.3" evidence="3"/>
<evidence type="ECO:0000256" key="5">
    <source>
        <dbReference type="ARBA" id="ARBA00022553"/>
    </source>
</evidence>
<feature type="domain" description="HAMP" evidence="16">
    <location>
        <begin position="350"/>
        <end position="403"/>
    </location>
</feature>
<dbReference type="RefSeq" id="WP_341743865.1">
    <property type="nucleotide sequence ID" value="NZ_CP151406.1"/>
</dbReference>
<dbReference type="PANTHER" id="PTHR43065:SF10">
    <property type="entry name" value="PEROXIDE STRESS-ACTIVATED HISTIDINE KINASE MAK3"/>
    <property type="match status" value="1"/>
</dbReference>
<evidence type="ECO:0000313" key="17">
    <source>
        <dbReference type="EMBL" id="WZJ21817.1"/>
    </source>
</evidence>
<evidence type="ECO:0000256" key="14">
    <source>
        <dbReference type="SAM" id="Phobius"/>
    </source>
</evidence>
<evidence type="ECO:0000256" key="11">
    <source>
        <dbReference type="ARBA" id="ARBA00022989"/>
    </source>
</evidence>